<evidence type="ECO:0000313" key="2">
    <source>
        <dbReference type="EMBL" id="KFB67847.1"/>
    </source>
</evidence>
<evidence type="ECO:0000256" key="1">
    <source>
        <dbReference type="SAM" id="MobiDB-lite"/>
    </source>
</evidence>
<dbReference type="AlphaFoldDB" id="A0A084XZF3"/>
<evidence type="ECO:0000313" key="3">
    <source>
        <dbReference type="Proteomes" id="UP000019812"/>
    </source>
</evidence>
<comment type="caution">
    <text evidence="2">The sequence shown here is derived from an EMBL/GenBank/DDBJ whole genome shotgun (WGS) entry which is preliminary data.</text>
</comment>
<feature type="region of interest" description="Disordered" evidence="1">
    <location>
        <begin position="418"/>
        <end position="438"/>
    </location>
</feature>
<gene>
    <name evidence="2" type="ORF">CAPSK01_002435</name>
</gene>
<feature type="region of interest" description="Disordered" evidence="1">
    <location>
        <begin position="35"/>
        <end position="54"/>
    </location>
</feature>
<protein>
    <submittedName>
        <fullName evidence="2">Uncharacterized protein</fullName>
    </submittedName>
</protein>
<feature type="region of interest" description="Disordered" evidence="1">
    <location>
        <begin position="225"/>
        <end position="263"/>
    </location>
</feature>
<name>A0A084XZF3_9PROT</name>
<feature type="compositionally biased region" description="Basic and acidic residues" evidence="1">
    <location>
        <begin position="425"/>
        <end position="438"/>
    </location>
</feature>
<reference evidence="2 3" key="1">
    <citation type="submission" date="2014-07" db="EMBL/GenBank/DDBJ databases">
        <title>Expanding our view of genomic diversity in Candidatus Accumulibacter clades.</title>
        <authorList>
            <person name="Skennerton C.T."/>
            <person name="Barr J.J."/>
            <person name="Slater F.R."/>
            <person name="Bond P.L."/>
            <person name="Tyson G.W."/>
        </authorList>
    </citation>
    <scope>NUCLEOTIDE SEQUENCE [LARGE SCALE GENOMIC DNA]</scope>
    <source>
        <strain evidence="3">SK-01</strain>
    </source>
</reference>
<organism evidence="2 3">
    <name type="scientific">Candidatus Accumulibacter vicinus</name>
    <dbReference type="NCBI Taxonomy" id="2954382"/>
    <lineage>
        <taxon>Bacteria</taxon>
        <taxon>Pseudomonadati</taxon>
        <taxon>Pseudomonadota</taxon>
        <taxon>Betaproteobacteria</taxon>
        <taxon>Candidatus Accumulibacter</taxon>
    </lineage>
</organism>
<proteinExistence type="predicted"/>
<accession>A0A084XZF3</accession>
<dbReference type="Proteomes" id="UP000019812">
    <property type="component" value="Unassembled WGS sequence"/>
</dbReference>
<sequence>MVELRVVEFAVELHTMPARLPAIVALVAGDGQGGGSDQRRAWAGKQQATPGQRGGCTDRAIEMQFLPLGGRRRHEVGAQLERLADDLVKADAADVGIAERAAVLADHQVLVQRQHRAGTAQRPPRQRLPIDLRDATFEQTLAATARVTADTEVGLDQQPGAGDHAADLAVERHLRRLQRRHGRCGGGGGELAHIRHLAGGRAPLVVHVDLRGWCVVPEVAVCSGKLPGPQARRRREGGHAEPGRKQRLCQRLSNETGRQEGRWRRDLERQRLQRWRERRREQRSRSRQGGCNEARRCQQSELWRLLQAGDAAFHLHDGTAEGFPGLVYDHHLRMIERFATSAGDADQDAVAGFELHRDASIDPQREGVAAVTNVGYLARPVQMKLRQRRLREQFDAGLEDRWLVVTDELRLDAQAGRQQHGLRPLHRERETRASRDSWREPVAQQAHQVGDAVAPLGAAQIGLVGVEILVEAENVADLGGGFDQRDAGVVGQAVRPLGEHRTLVKPRQHVLAQVGVAADAVVDGAQARPVVDRLRESSRLTAIIGTAHRRPPVISKRMRPVSR</sequence>
<dbReference type="EMBL" id="JDSS02000024">
    <property type="protein sequence ID" value="KFB67847.1"/>
    <property type="molecule type" value="Genomic_DNA"/>
</dbReference>